<protein>
    <submittedName>
        <fullName evidence="6">5'-3' exonuclease PLD3</fullName>
    </submittedName>
</protein>
<name>A0A6P4IU29_DROKI</name>
<dbReference type="Gene3D" id="3.30.870.10">
    <property type="entry name" value="Endonuclease Chain A"/>
    <property type="match status" value="2"/>
</dbReference>
<dbReference type="InterPro" id="IPR032803">
    <property type="entry name" value="PLDc_3"/>
</dbReference>
<accession>A0A6P4IU29</accession>
<reference evidence="5" key="1">
    <citation type="submission" date="2025-05" db="UniProtKB">
        <authorList>
            <consortium name="RefSeq"/>
        </authorList>
    </citation>
    <scope>NUCLEOTIDE SEQUENCE [LARGE SCALE GENOMIC DNA]</scope>
    <source>
        <strain evidence="5">14028-0561.14</strain>
    </source>
</reference>
<dbReference type="PANTHER" id="PTHR10185">
    <property type="entry name" value="PHOSPHOLIPASE D - RELATED"/>
    <property type="match status" value="1"/>
</dbReference>
<feature type="domain" description="PLD phosphodiesterase" evidence="4">
    <location>
        <begin position="210"/>
        <end position="237"/>
    </location>
</feature>
<proteinExistence type="inferred from homology"/>
<keyword evidence="3" id="KW-0472">Membrane</keyword>
<feature type="region of interest" description="Disordered" evidence="2">
    <location>
        <begin position="1"/>
        <end position="23"/>
    </location>
</feature>
<keyword evidence="6" id="KW-0269">Exonuclease</keyword>
<dbReference type="Pfam" id="PF13918">
    <property type="entry name" value="PLDc_3"/>
    <property type="match status" value="1"/>
</dbReference>
<evidence type="ECO:0000256" key="3">
    <source>
        <dbReference type="SAM" id="Phobius"/>
    </source>
</evidence>
<dbReference type="GO" id="GO:0003824">
    <property type="term" value="F:catalytic activity"/>
    <property type="evidence" value="ECO:0007669"/>
    <property type="project" value="InterPro"/>
</dbReference>
<dbReference type="GeneID" id="108081401"/>
<dbReference type="SMART" id="SM00155">
    <property type="entry name" value="PLDc"/>
    <property type="match status" value="2"/>
</dbReference>
<gene>
    <name evidence="6" type="primary">LOC108081401</name>
</gene>
<dbReference type="CDD" id="cd09107">
    <property type="entry name" value="PLDc_vPLD3_4_5_like_2"/>
    <property type="match status" value="1"/>
</dbReference>
<evidence type="ECO:0000313" key="5">
    <source>
        <dbReference type="Proteomes" id="UP001652661"/>
    </source>
</evidence>
<evidence type="ECO:0000313" key="6">
    <source>
        <dbReference type="RefSeq" id="XP_017032050.1"/>
    </source>
</evidence>
<dbReference type="OrthoDB" id="1923775at2759"/>
<keyword evidence="6" id="KW-0378">Hydrolase</keyword>
<dbReference type="CDD" id="cd09106">
    <property type="entry name" value="PLDc_vPLD3_4_5_like_1"/>
    <property type="match status" value="1"/>
</dbReference>
<keyword evidence="3" id="KW-0812">Transmembrane</keyword>
<dbReference type="PROSITE" id="PS50035">
    <property type="entry name" value="PLD"/>
    <property type="match status" value="1"/>
</dbReference>
<organism evidence="5 6">
    <name type="scientific">Drosophila kikkawai</name>
    <name type="common">Fruit fly</name>
    <dbReference type="NCBI Taxonomy" id="30033"/>
    <lineage>
        <taxon>Eukaryota</taxon>
        <taxon>Metazoa</taxon>
        <taxon>Ecdysozoa</taxon>
        <taxon>Arthropoda</taxon>
        <taxon>Hexapoda</taxon>
        <taxon>Insecta</taxon>
        <taxon>Pterygota</taxon>
        <taxon>Neoptera</taxon>
        <taxon>Endopterygota</taxon>
        <taxon>Diptera</taxon>
        <taxon>Brachycera</taxon>
        <taxon>Muscomorpha</taxon>
        <taxon>Ephydroidea</taxon>
        <taxon>Drosophilidae</taxon>
        <taxon>Drosophila</taxon>
        <taxon>Sophophora</taxon>
    </lineage>
</organism>
<reference evidence="6" key="2">
    <citation type="submission" date="2025-08" db="UniProtKB">
        <authorList>
            <consortium name="RefSeq"/>
        </authorList>
    </citation>
    <scope>IDENTIFICATION</scope>
    <source>
        <strain evidence="6">14028-0561.14</strain>
        <tissue evidence="6">Whole fly</tissue>
    </source>
</reference>
<evidence type="ECO:0000256" key="1">
    <source>
        <dbReference type="ARBA" id="ARBA00008664"/>
    </source>
</evidence>
<feature type="transmembrane region" description="Helical" evidence="3">
    <location>
        <begin position="57"/>
        <end position="76"/>
    </location>
</feature>
<sequence>MSERRGVHEIPGEYQPVPHQPSLGGEPTVSSSCCRRPNCNYQIRDGQKVCCCCGHGYIIPVFILFVLVLIVLLLPWETIHRNETANSPVPVDTPLPCQLELVESLPVGLNYSNYEGSHPRLRSTFEAWQLLLGRAKTSLDIAAPHWTLRGVDVNDSSTEPGDHLFQRLLANGDAGRPKLRLRIVLNRSQDSVWHADARILSNYGAADVVGINFLQSKLWLADGENFYLGSADMDWRSLTQRKELGVLGRNCPHMAQDLAKIFKSYWYLGSNEVPEYWPWIYHTQINQRRPLLLNINKNHTMRAYVATSPPGLSPTGRSLELDAIIGAIDRATEFVSISLIDYSPILRTGKKVEYWSYIDNALRKAALERSVAIKLLISWWKYSDPSEDYFLRSLQALNKMREEVDIEVRRFVVPTNDELEKISSGRVACNAYLVTDEIAFIGSGSWSGEHFMYSAGMGLLLQDMDSNNNSLRTDLLAIFQRDWFSPYAVPLKPNLRI</sequence>
<dbReference type="Proteomes" id="UP001652661">
    <property type="component" value="Chromosome 2L"/>
</dbReference>
<dbReference type="SUPFAM" id="SSF56024">
    <property type="entry name" value="Phospholipase D/nuclease"/>
    <property type="match status" value="2"/>
</dbReference>
<keyword evidence="3" id="KW-1133">Transmembrane helix</keyword>
<dbReference type="InterPro" id="IPR001736">
    <property type="entry name" value="PLipase_D/transphosphatidylase"/>
</dbReference>
<evidence type="ECO:0000259" key="4">
    <source>
        <dbReference type="PROSITE" id="PS50035"/>
    </source>
</evidence>
<dbReference type="InterPro" id="IPR050874">
    <property type="entry name" value="Diverse_PLD-related"/>
</dbReference>
<keyword evidence="6" id="KW-0540">Nuclease</keyword>
<keyword evidence="5" id="KW-1185">Reference proteome</keyword>
<feature type="compositionally biased region" description="Basic and acidic residues" evidence="2">
    <location>
        <begin position="1"/>
        <end position="11"/>
    </location>
</feature>
<comment type="similarity">
    <text evidence="1">Belongs to the phospholipase D family.</text>
</comment>
<dbReference type="AlphaFoldDB" id="A0A6P4IU29"/>
<dbReference type="RefSeq" id="XP_017032050.1">
    <property type="nucleotide sequence ID" value="XM_017176561.3"/>
</dbReference>
<evidence type="ECO:0000256" key="2">
    <source>
        <dbReference type="SAM" id="MobiDB-lite"/>
    </source>
</evidence>
<dbReference type="PANTHER" id="PTHR10185:SF17">
    <property type="entry name" value="GM01519P-RELATED"/>
    <property type="match status" value="1"/>
</dbReference>